<evidence type="ECO:0000313" key="1">
    <source>
        <dbReference type="EMBL" id="PCH11386.1"/>
    </source>
</evidence>
<dbReference type="Gene3D" id="1.10.357.10">
    <property type="entry name" value="Tetracycline Repressor, domain 2"/>
    <property type="match status" value="1"/>
</dbReference>
<dbReference type="AlphaFoldDB" id="A0A854W6A6"/>
<dbReference type="SUPFAM" id="SSF48498">
    <property type="entry name" value="Tetracyclin repressor-like, C-terminal domain"/>
    <property type="match status" value="1"/>
</dbReference>
<dbReference type="InterPro" id="IPR036271">
    <property type="entry name" value="Tet_transcr_reg_TetR-rel_C_sf"/>
</dbReference>
<accession>A0A854W6A6</accession>
<sequence length="187" mass="21597">MRGPKQKYSKQLLLEKGLAYVNEFGMSNLSFRKFATYIGCSTQPIISSFGNLETLILELGIAIERFYDDYTSQFVKEEKDSFLTVGLAYISFANEYSNYFHSLFLMDYFKKESFSAFFTDEESQSFVRDLAHTLNLSETVALKLLRNMWLTTHGIATFAYTNQVDLDHSEIEEILQQNFQGLLSVLK</sequence>
<dbReference type="SUPFAM" id="SSF46689">
    <property type="entry name" value="Homeodomain-like"/>
    <property type="match status" value="1"/>
</dbReference>
<dbReference type="InterPro" id="IPR009057">
    <property type="entry name" value="Homeodomain-like_sf"/>
</dbReference>
<gene>
    <name evidence="1" type="ORF">A9Y57_01689</name>
</gene>
<comment type="caution">
    <text evidence="1">The sequence shown here is derived from an EMBL/GenBank/DDBJ whole genome shotgun (WGS) entry which is preliminary data.</text>
</comment>
<dbReference type="GeneID" id="61419785"/>
<protein>
    <recommendedName>
        <fullName evidence="3">TetR family transcriptional regulator</fullName>
    </recommendedName>
</protein>
<proteinExistence type="predicted"/>
<organism evidence="1 2">
    <name type="scientific">Streptococcus parauberis</name>
    <dbReference type="NCBI Taxonomy" id="1348"/>
    <lineage>
        <taxon>Bacteria</taxon>
        <taxon>Bacillati</taxon>
        <taxon>Bacillota</taxon>
        <taxon>Bacilli</taxon>
        <taxon>Lactobacillales</taxon>
        <taxon>Streptococcaceae</taxon>
        <taxon>Streptococcus</taxon>
    </lineage>
</organism>
<dbReference type="RefSeq" id="WP_003104899.1">
    <property type="nucleotide sequence ID" value="NZ_JAYEVX010000005.1"/>
</dbReference>
<name>A0A854W6A6_9STRE</name>
<evidence type="ECO:0008006" key="3">
    <source>
        <dbReference type="Google" id="ProtNLM"/>
    </source>
</evidence>
<dbReference type="EMBL" id="NSGR01000009">
    <property type="protein sequence ID" value="PCH11386.1"/>
    <property type="molecule type" value="Genomic_DNA"/>
</dbReference>
<dbReference type="Proteomes" id="UP000217465">
    <property type="component" value="Unassembled WGS sequence"/>
</dbReference>
<evidence type="ECO:0000313" key="2">
    <source>
        <dbReference type="Proteomes" id="UP000217465"/>
    </source>
</evidence>
<reference evidence="1 2" key="1">
    <citation type="submission" date="2016-06" db="EMBL/GenBank/DDBJ databases">
        <authorList>
            <person name="Haines A.N."/>
            <person name="Council K.R."/>
        </authorList>
    </citation>
    <scope>NUCLEOTIDE SEQUENCE [LARGE SCALE GENOMIC DNA]</scope>
    <source>
        <strain evidence="1 2">SP158-29</strain>
    </source>
</reference>